<name>A0A517ZLM0_9PLAN</name>
<evidence type="ECO:0000256" key="1">
    <source>
        <dbReference type="SAM" id="MobiDB-lite"/>
    </source>
</evidence>
<proteinExistence type="predicted"/>
<feature type="region of interest" description="Disordered" evidence="1">
    <location>
        <begin position="1"/>
        <end position="24"/>
    </location>
</feature>
<reference evidence="2 3" key="1">
    <citation type="submission" date="2019-02" db="EMBL/GenBank/DDBJ databases">
        <title>Deep-cultivation of Planctomycetes and their phenomic and genomic characterization uncovers novel biology.</title>
        <authorList>
            <person name="Wiegand S."/>
            <person name="Jogler M."/>
            <person name="Boedeker C."/>
            <person name="Pinto D."/>
            <person name="Vollmers J."/>
            <person name="Rivas-Marin E."/>
            <person name="Kohn T."/>
            <person name="Peeters S.H."/>
            <person name="Heuer A."/>
            <person name="Rast P."/>
            <person name="Oberbeckmann S."/>
            <person name="Bunk B."/>
            <person name="Jeske O."/>
            <person name="Meyerdierks A."/>
            <person name="Storesund J.E."/>
            <person name="Kallscheuer N."/>
            <person name="Luecker S."/>
            <person name="Lage O.M."/>
            <person name="Pohl T."/>
            <person name="Merkel B.J."/>
            <person name="Hornburger P."/>
            <person name="Mueller R.-W."/>
            <person name="Bruemmer F."/>
            <person name="Labrenz M."/>
            <person name="Spormann A.M."/>
            <person name="Op den Camp H."/>
            <person name="Overmann J."/>
            <person name="Amann R."/>
            <person name="Jetten M.S.M."/>
            <person name="Mascher T."/>
            <person name="Medema M.H."/>
            <person name="Devos D.P."/>
            <person name="Kaster A.-K."/>
            <person name="Ovreas L."/>
            <person name="Rohde M."/>
            <person name="Galperin M.Y."/>
            <person name="Jogler C."/>
        </authorList>
    </citation>
    <scope>NUCLEOTIDE SEQUENCE [LARGE SCALE GENOMIC DNA]</scope>
    <source>
        <strain evidence="2 3">Mal52</strain>
    </source>
</reference>
<sequence>MRNTKRNQQNSRRVNQSIRAARRKVHKPDAKITIGVQMRGNRCGRGAEAFNAPEIWHEPTGRESTRYIVHPAGKGYVHPVTPEEVAARLELLPAKFTEGLEVVQFSRMTRKRSLFPCYGMQWGVAIYLYPIDETLEEAYVRPPTPQQRIETEMHGGVWSPDGNLWRLSWTEAAIKDFYLNNILIHELGHHNDHRNTNFEARERYANWFAIEHGYRASRELRD</sequence>
<accession>A0A517ZLM0</accession>
<dbReference type="OrthoDB" id="2989328at2"/>
<evidence type="ECO:0000313" key="3">
    <source>
        <dbReference type="Proteomes" id="UP000319383"/>
    </source>
</evidence>
<feature type="compositionally biased region" description="Polar residues" evidence="1">
    <location>
        <begin position="1"/>
        <end position="18"/>
    </location>
</feature>
<dbReference type="EMBL" id="CP036276">
    <property type="protein sequence ID" value="QDU43333.1"/>
    <property type="molecule type" value="Genomic_DNA"/>
</dbReference>
<dbReference type="Proteomes" id="UP000319383">
    <property type="component" value="Chromosome"/>
</dbReference>
<evidence type="ECO:0000313" key="2">
    <source>
        <dbReference type="EMBL" id="QDU43333.1"/>
    </source>
</evidence>
<dbReference type="KEGG" id="sdyn:Mal52_18050"/>
<keyword evidence="3" id="KW-1185">Reference proteome</keyword>
<gene>
    <name evidence="2" type="ORF">Mal52_18050</name>
</gene>
<protein>
    <submittedName>
        <fullName evidence="2">Uncharacterized protein</fullName>
    </submittedName>
</protein>
<dbReference type="RefSeq" id="WP_145375452.1">
    <property type="nucleotide sequence ID" value="NZ_CP036270.1"/>
</dbReference>
<dbReference type="AlphaFoldDB" id="A0A517ZLM0"/>
<organism evidence="2 3">
    <name type="scientific">Symmachiella dynata</name>
    <dbReference type="NCBI Taxonomy" id="2527995"/>
    <lineage>
        <taxon>Bacteria</taxon>
        <taxon>Pseudomonadati</taxon>
        <taxon>Planctomycetota</taxon>
        <taxon>Planctomycetia</taxon>
        <taxon>Planctomycetales</taxon>
        <taxon>Planctomycetaceae</taxon>
        <taxon>Symmachiella</taxon>
    </lineage>
</organism>